<protein>
    <submittedName>
        <fullName evidence="1">Uncharacterized protein</fullName>
    </submittedName>
</protein>
<sequence length="49" mass="5804">MNLEKEWDEFVELCIEKKDIEAVTYMIPDSLKLKIMAAYAKEKLKKKVV</sequence>
<accession>A0A6M3LEH3</accession>
<organism evidence="1">
    <name type="scientific">viral metagenome</name>
    <dbReference type="NCBI Taxonomy" id="1070528"/>
    <lineage>
        <taxon>unclassified sequences</taxon>
        <taxon>metagenomes</taxon>
        <taxon>organismal metagenomes</taxon>
    </lineage>
</organism>
<evidence type="ECO:0000313" key="1">
    <source>
        <dbReference type="EMBL" id="QJA92062.1"/>
    </source>
</evidence>
<reference evidence="1" key="1">
    <citation type="submission" date="2020-03" db="EMBL/GenBank/DDBJ databases">
        <title>The deep terrestrial virosphere.</title>
        <authorList>
            <person name="Holmfeldt K."/>
            <person name="Nilsson E."/>
            <person name="Simone D."/>
            <person name="Lopez-Fernandez M."/>
            <person name="Wu X."/>
            <person name="de Brujin I."/>
            <person name="Lundin D."/>
            <person name="Andersson A."/>
            <person name="Bertilsson S."/>
            <person name="Dopson M."/>
        </authorList>
    </citation>
    <scope>NUCLEOTIDE SEQUENCE</scope>
    <source>
        <strain evidence="1">MM415B03199</strain>
    </source>
</reference>
<proteinExistence type="predicted"/>
<name>A0A6M3LEH3_9ZZZZ</name>
<gene>
    <name evidence="1" type="ORF">MM415B03199_0012</name>
</gene>
<dbReference type="EMBL" id="MT143034">
    <property type="protein sequence ID" value="QJA92062.1"/>
    <property type="molecule type" value="Genomic_DNA"/>
</dbReference>
<dbReference type="AlphaFoldDB" id="A0A6M3LEH3"/>